<evidence type="ECO:0000313" key="2">
    <source>
        <dbReference type="Proteomes" id="UP000315953"/>
    </source>
</evidence>
<dbReference type="AlphaFoldDB" id="A0A516GHQ7"/>
<evidence type="ECO:0000313" key="1">
    <source>
        <dbReference type="EMBL" id="QDO91067.1"/>
    </source>
</evidence>
<dbReference type="Proteomes" id="UP000315953">
    <property type="component" value="Chromosome"/>
</dbReference>
<protein>
    <submittedName>
        <fullName evidence="1">Uncharacterized protein</fullName>
    </submittedName>
</protein>
<proteinExistence type="predicted"/>
<reference evidence="1 2" key="1">
    <citation type="submission" date="2019-07" db="EMBL/GenBank/DDBJ databases">
        <title>Genome assembly of a nasal isolate of Dolosigranulum pigrum from a chronic sinusitis patient.</title>
        <authorList>
            <person name="Baig S."/>
            <person name="Overballe-Petersen S."/>
            <person name="Kaspar U."/>
            <person name="Rendboe A."/>
            <person name="de Man T."/>
            <person name="Liu C."/>
            <person name="Price L.B."/>
            <person name="Stegger M."/>
            <person name="Becker K."/>
            <person name="Skytt Andersen P."/>
        </authorList>
    </citation>
    <scope>NUCLEOTIDE SEQUENCE [LARGE SCALE GENOMIC DNA]</scope>
    <source>
        <strain evidence="1 2">83VPs-KB5</strain>
    </source>
</reference>
<name>A0A516GHQ7_9LACT</name>
<dbReference type="KEGG" id="dpm:FNV33_03010"/>
<accession>A0A516GHQ7</accession>
<gene>
    <name evidence="1" type="ORF">FNV33_03010</name>
</gene>
<sequence>MDKSTLLLLDELADDNNQSRNELLQEVLFEVAQGRVIGDTLKKRDAELRTMQKIISELIETVSKQTTAINQLPENLMEKLVEDK</sequence>
<organism evidence="1 2">
    <name type="scientific">Dolosigranulum pigrum</name>
    <dbReference type="NCBI Taxonomy" id="29394"/>
    <lineage>
        <taxon>Bacteria</taxon>
        <taxon>Bacillati</taxon>
        <taxon>Bacillota</taxon>
        <taxon>Bacilli</taxon>
        <taxon>Lactobacillales</taxon>
        <taxon>Carnobacteriaceae</taxon>
        <taxon>Dolosigranulum</taxon>
    </lineage>
</organism>
<dbReference type="EMBL" id="CP041626">
    <property type="protein sequence ID" value="QDO91067.1"/>
    <property type="molecule type" value="Genomic_DNA"/>
</dbReference>